<keyword evidence="2" id="KW-0808">Transferase</keyword>
<dbReference type="KEGG" id="parb:CJU94_13500"/>
<dbReference type="Gene3D" id="3.30.1310.20">
    <property type="entry name" value="PRTase-like"/>
    <property type="match status" value="1"/>
</dbReference>
<dbReference type="GO" id="GO:0016740">
    <property type="term" value="F:transferase activity"/>
    <property type="evidence" value="ECO:0007669"/>
    <property type="project" value="UniProtKB-KW"/>
</dbReference>
<dbReference type="InterPro" id="IPR029057">
    <property type="entry name" value="PRTase-like"/>
</dbReference>
<dbReference type="Proteomes" id="UP000215158">
    <property type="component" value="Chromosome 1"/>
</dbReference>
<accession>A0A248VJB1</accession>
<evidence type="ECO:0000313" key="2">
    <source>
        <dbReference type="EMBL" id="ASV99078.1"/>
    </source>
</evidence>
<dbReference type="SUPFAM" id="SSF53271">
    <property type="entry name" value="PRTase-like"/>
    <property type="match status" value="1"/>
</dbReference>
<dbReference type="InterPro" id="IPR000836">
    <property type="entry name" value="PRTase_dom"/>
</dbReference>
<name>A0A248VJB1_9BURK</name>
<reference evidence="2 3" key="1">
    <citation type="submission" date="2017-08" db="EMBL/GenBank/DDBJ databases">
        <title>Identification and genetic characteristics of simultaneous BTEX- and naphthalene-degrading Paraburkholderia sp. BN5 isolated from petroleum-contaminated soil.</title>
        <authorList>
            <person name="Lee Y."/>
            <person name="Jeon C.O."/>
        </authorList>
    </citation>
    <scope>NUCLEOTIDE SEQUENCE [LARGE SCALE GENOMIC DNA]</scope>
    <source>
        <strain evidence="2 3">BN5</strain>
    </source>
</reference>
<dbReference type="RefSeq" id="WP_095419101.1">
    <property type="nucleotide sequence ID" value="NZ_CP022989.1"/>
</dbReference>
<evidence type="ECO:0000259" key="1">
    <source>
        <dbReference type="Pfam" id="PF00156"/>
    </source>
</evidence>
<feature type="domain" description="Phosphoribosyltransferase" evidence="1">
    <location>
        <begin position="16"/>
        <end position="195"/>
    </location>
</feature>
<keyword evidence="3" id="KW-1185">Reference proteome</keyword>
<dbReference type="OrthoDB" id="9810066at2"/>
<dbReference type="Pfam" id="PF00156">
    <property type="entry name" value="Pribosyltran"/>
    <property type="match status" value="1"/>
</dbReference>
<organism evidence="2 3">
    <name type="scientific">Paraburkholderia aromaticivorans</name>
    <dbReference type="NCBI Taxonomy" id="2026199"/>
    <lineage>
        <taxon>Bacteria</taxon>
        <taxon>Pseudomonadati</taxon>
        <taxon>Pseudomonadota</taxon>
        <taxon>Betaproteobacteria</taxon>
        <taxon>Burkholderiales</taxon>
        <taxon>Burkholderiaceae</taxon>
        <taxon>Paraburkholderia</taxon>
    </lineage>
</organism>
<sequence length="224" mass="24336">MISNWIDSEPPFRDRADAGRMLARQLSEYAGRDDVIVLALPRGGVPVGYEVAQALRVPLDVLIVRKLGVPHYPELAMGAIASGGALYLDEQTIRMAGVTQPQVVTVLNDERRELARREALYRGQRPPLNLEGRTVIVVDDGIATGATVRVAIDALRTSKPARIVVAVPVAPESTATRLAGLADQLVCIHLARHFGGVSQFYQLFGQTNDAEVRALLAQPRQDTL</sequence>
<dbReference type="AlphaFoldDB" id="A0A248VJB1"/>
<dbReference type="CDD" id="cd06223">
    <property type="entry name" value="PRTases_typeI"/>
    <property type="match status" value="1"/>
</dbReference>
<proteinExistence type="predicted"/>
<gene>
    <name evidence="2" type="ORF">CJU94_13500</name>
</gene>
<protein>
    <submittedName>
        <fullName evidence="2">Phosphoribosyl transferase</fullName>
    </submittedName>
</protein>
<dbReference type="Gene3D" id="3.40.50.2020">
    <property type="match status" value="1"/>
</dbReference>
<dbReference type="EMBL" id="CP022989">
    <property type="protein sequence ID" value="ASV99078.1"/>
    <property type="molecule type" value="Genomic_DNA"/>
</dbReference>
<evidence type="ECO:0000313" key="3">
    <source>
        <dbReference type="Proteomes" id="UP000215158"/>
    </source>
</evidence>